<dbReference type="GO" id="GO:0005524">
    <property type="term" value="F:ATP binding"/>
    <property type="evidence" value="ECO:0007669"/>
    <property type="project" value="UniProtKB-KW"/>
</dbReference>
<keyword evidence="4" id="KW-0067">ATP-binding</keyword>
<keyword evidence="6 7" id="KW-0472">Membrane</keyword>
<dbReference type="InterPro" id="IPR039421">
    <property type="entry name" value="Type_1_exporter"/>
</dbReference>
<protein>
    <recommendedName>
        <fullName evidence="11">ABC transporter domain-containing protein</fullName>
    </recommendedName>
</protein>
<evidence type="ECO:0000259" key="9">
    <source>
        <dbReference type="PROSITE" id="PS50929"/>
    </source>
</evidence>
<feature type="domain" description="ABC transporter" evidence="8">
    <location>
        <begin position="322"/>
        <end position="529"/>
    </location>
</feature>
<dbReference type="Gene3D" id="1.20.1560.10">
    <property type="entry name" value="ABC transporter type 1, transmembrane domain"/>
    <property type="match status" value="1"/>
</dbReference>
<keyword evidence="3" id="KW-0547">Nucleotide-binding</keyword>
<dbReference type="InterPro" id="IPR011527">
    <property type="entry name" value="ABC1_TM_dom"/>
</dbReference>
<dbReference type="SMART" id="SM00382">
    <property type="entry name" value="AAA"/>
    <property type="match status" value="1"/>
</dbReference>
<feature type="transmembrane region" description="Helical" evidence="7">
    <location>
        <begin position="121"/>
        <end position="140"/>
    </location>
</feature>
<dbReference type="PROSITE" id="PS50929">
    <property type="entry name" value="ABC_TM1F"/>
    <property type="match status" value="1"/>
</dbReference>
<dbReference type="CDD" id="cd03228">
    <property type="entry name" value="ABCC_MRP_Like"/>
    <property type="match status" value="1"/>
</dbReference>
<dbReference type="InterPro" id="IPR036640">
    <property type="entry name" value="ABC1_TM_sf"/>
</dbReference>
<name>A0A0E2E550_TREDN</name>
<dbReference type="PROSITE" id="PS50893">
    <property type="entry name" value="ABC_TRANSPORTER_2"/>
    <property type="match status" value="1"/>
</dbReference>
<organism evidence="10">
    <name type="scientific">Treponema denticola H-22</name>
    <dbReference type="NCBI Taxonomy" id="999432"/>
    <lineage>
        <taxon>Bacteria</taxon>
        <taxon>Pseudomonadati</taxon>
        <taxon>Spirochaetota</taxon>
        <taxon>Spirochaetia</taxon>
        <taxon>Spirochaetales</taxon>
        <taxon>Treponemataceae</taxon>
        <taxon>Treponema</taxon>
    </lineage>
</organism>
<reference evidence="10" key="1">
    <citation type="submission" date="2012-01" db="EMBL/GenBank/DDBJ databases">
        <title>The Genome Sequence of Treponema denticola H-22.</title>
        <authorList>
            <consortium name="The Broad Institute Genome Sequencing Platform"/>
            <person name="Earl A."/>
            <person name="Ward D."/>
            <person name="Feldgarden M."/>
            <person name="Gevers D."/>
            <person name="Blanton J.M."/>
            <person name="Fenno C.J."/>
            <person name="Baranova O.V."/>
            <person name="Mathney J."/>
            <person name="Dewhirst F.E."/>
            <person name="Izard J."/>
            <person name="Young S.K."/>
            <person name="Zeng Q."/>
            <person name="Gargeya S."/>
            <person name="Fitzgerald M."/>
            <person name="Haas B."/>
            <person name="Abouelleil A."/>
            <person name="Alvarado L."/>
            <person name="Arachchi H.M."/>
            <person name="Berlin A."/>
            <person name="Chapman S.B."/>
            <person name="Gearin G."/>
            <person name="Goldberg J."/>
            <person name="Griggs A."/>
            <person name="Gujja S."/>
            <person name="Hansen M."/>
            <person name="Heiman D."/>
            <person name="Howarth C."/>
            <person name="Larimer J."/>
            <person name="Lui A."/>
            <person name="MacDonald P.J.P."/>
            <person name="McCowen C."/>
            <person name="Montmayeur A."/>
            <person name="Murphy C."/>
            <person name="Neiman D."/>
            <person name="Pearson M."/>
            <person name="Priest M."/>
            <person name="Roberts A."/>
            <person name="Saif S."/>
            <person name="Shea T."/>
            <person name="Sisk P."/>
            <person name="Stolte C."/>
            <person name="Sykes S."/>
            <person name="Wortman J."/>
            <person name="Nusbaum C."/>
            <person name="Birren B."/>
        </authorList>
    </citation>
    <scope>NUCLEOTIDE SEQUENCE [LARGE SCALE GENOMIC DNA]</scope>
    <source>
        <strain evidence="10">H-22</strain>
    </source>
</reference>
<dbReference type="GO" id="GO:0005886">
    <property type="term" value="C:plasma membrane"/>
    <property type="evidence" value="ECO:0007669"/>
    <property type="project" value="UniProtKB-SubCell"/>
</dbReference>
<evidence type="ECO:0000256" key="3">
    <source>
        <dbReference type="ARBA" id="ARBA00022741"/>
    </source>
</evidence>
<dbReference type="PANTHER" id="PTHR43394:SF1">
    <property type="entry name" value="ATP-BINDING CASSETTE SUB-FAMILY B MEMBER 10, MITOCHONDRIAL"/>
    <property type="match status" value="1"/>
</dbReference>
<dbReference type="PROSITE" id="PS00211">
    <property type="entry name" value="ABC_TRANSPORTER_1"/>
    <property type="match status" value="1"/>
</dbReference>
<dbReference type="HOGENOM" id="CLU_000604_84_3_12"/>
<evidence type="ECO:0000256" key="4">
    <source>
        <dbReference type="ARBA" id="ARBA00022840"/>
    </source>
</evidence>
<evidence type="ECO:0000259" key="8">
    <source>
        <dbReference type="PROSITE" id="PS50893"/>
    </source>
</evidence>
<proteinExistence type="predicted"/>
<dbReference type="Proteomes" id="UP000011705">
    <property type="component" value="Chromosome"/>
</dbReference>
<dbReference type="PANTHER" id="PTHR43394">
    <property type="entry name" value="ATP-DEPENDENT PERMEASE MDL1, MITOCHONDRIAL"/>
    <property type="match status" value="1"/>
</dbReference>
<evidence type="ECO:0000256" key="2">
    <source>
        <dbReference type="ARBA" id="ARBA00022692"/>
    </source>
</evidence>
<dbReference type="GO" id="GO:0015421">
    <property type="term" value="F:ABC-type oligopeptide transporter activity"/>
    <property type="evidence" value="ECO:0007669"/>
    <property type="project" value="TreeGrafter"/>
</dbReference>
<keyword evidence="2 7" id="KW-0812">Transmembrane</keyword>
<accession>A0A0E2E550</accession>
<evidence type="ECO:0000256" key="5">
    <source>
        <dbReference type="ARBA" id="ARBA00022989"/>
    </source>
</evidence>
<dbReference type="EMBL" id="AGDV01000014">
    <property type="protein sequence ID" value="EMB32514.1"/>
    <property type="molecule type" value="Genomic_DNA"/>
</dbReference>
<dbReference type="Pfam" id="PF00664">
    <property type="entry name" value="ABC_membrane"/>
    <property type="match status" value="1"/>
</dbReference>
<dbReference type="InterPro" id="IPR027417">
    <property type="entry name" value="P-loop_NTPase"/>
</dbReference>
<feature type="transmembrane region" description="Helical" evidence="7">
    <location>
        <begin position="146"/>
        <end position="165"/>
    </location>
</feature>
<feature type="domain" description="ABC transmembrane type-1" evidence="9">
    <location>
        <begin position="17"/>
        <end position="294"/>
    </location>
</feature>
<dbReference type="GO" id="GO:0016887">
    <property type="term" value="F:ATP hydrolysis activity"/>
    <property type="evidence" value="ECO:0007669"/>
    <property type="project" value="InterPro"/>
</dbReference>
<gene>
    <name evidence="10" type="ORF">HMPREF9726_01738</name>
</gene>
<feature type="transmembrane region" description="Helical" evidence="7">
    <location>
        <begin position="12"/>
        <end position="36"/>
    </location>
</feature>
<dbReference type="Gene3D" id="3.40.50.300">
    <property type="entry name" value="P-loop containing nucleotide triphosphate hydrolases"/>
    <property type="match status" value="1"/>
</dbReference>
<dbReference type="PATRIC" id="fig|999432.5.peg.1802"/>
<dbReference type="RefSeq" id="WP_002684929.1">
    <property type="nucleotide sequence ID" value="NZ_CM001795.1"/>
</dbReference>
<sequence>MRKYIIKYLPENILVWFLGFINTALHIGMAYLGMYALNALIELNLDLFLKYVGIMLAGWCLTYFTNYVFEMFRAKTVQKILTGIRTDIAEKIMCCSYAGYHKENSAVYLSWLENDMKTIEVNGLVSIFYLVLHFSTLLTAFAALFFIHWMLALFALFSGLLLLFIPKIFEKSIEKGTMDLSMEMQNFISKIKDVLSGFDVLFCFNKRKIIKDTVHDLSVKRGGKVISLTGKYLISGIVIALFGSVFETLILGFTGFLAIRQVIALGAIMATGKIASQLSKALSDLTGLIVKIKSVKIIFNKLESLSIESSKELKAPSFKKEIELKDLSFAYNEQKNILSNLNMHFELGKKYGIIGESGSGKTTMFKLLAGMFENFKGSIAYDGEDISLLNKELLRENVAYIDQNVYIFNDTVKENICLGGKFTEEEINAALKNSALEDVIASCEKGLDTLAEENGKNFSGGQRQRIAIARALIHGRKILLIDEGTSSLDKENALEIEKRLIENPDLTVIMISHNFDPQIKEKLDGVYKL</sequence>
<dbReference type="SUPFAM" id="SSF90123">
    <property type="entry name" value="ABC transporter transmembrane region"/>
    <property type="match status" value="1"/>
</dbReference>
<evidence type="ECO:0000256" key="1">
    <source>
        <dbReference type="ARBA" id="ARBA00004651"/>
    </source>
</evidence>
<dbReference type="AlphaFoldDB" id="A0A0E2E550"/>
<feature type="transmembrane region" description="Helical" evidence="7">
    <location>
        <begin position="48"/>
        <end position="69"/>
    </location>
</feature>
<evidence type="ECO:0000313" key="10">
    <source>
        <dbReference type="EMBL" id="EMB32514.1"/>
    </source>
</evidence>
<evidence type="ECO:0000256" key="7">
    <source>
        <dbReference type="SAM" id="Phobius"/>
    </source>
</evidence>
<evidence type="ECO:0000256" key="6">
    <source>
        <dbReference type="ARBA" id="ARBA00023136"/>
    </source>
</evidence>
<dbReference type="InterPro" id="IPR003593">
    <property type="entry name" value="AAA+_ATPase"/>
</dbReference>
<comment type="subcellular location">
    <subcellularLocation>
        <location evidence="1">Cell membrane</location>
        <topology evidence="1">Multi-pass membrane protein</topology>
    </subcellularLocation>
</comment>
<comment type="caution">
    <text evidence="10">The sequence shown here is derived from an EMBL/GenBank/DDBJ whole genome shotgun (WGS) entry which is preliminary data.</text>
</comment>
<dbReference type="InterPro" id="IPR003439">
    <property type="entry name" value="ABC_transporter-like_ATP-bd"/>
</dbReference>
<evidence type="ECO:0008006" key="11">
    <source>
        <dbReference type="Google" id="ProtNLM"/>
    </source>
</evidence>
<dbReference type="InterPro" id="IPR017871">
    <property type="entry name" value="ABC_transporter-like_CS"/>
</dbReference>
<keyword evidence="5 7" id="KW-1133">Transmembrane helix</keyword>
<dbReference type="SUPFAM" id="SSF52540">
    <property type="entry name" value="P-loop containing nucleoside triphosphate hydrolases"/>
    <property type="match status" value="1"/>
</dbReference>
<dbReference type="Pfam" id="PF00005">
    <property type="entry name" value="ABC_tran"/>
    <property type="match status" value="1"/>
</dbReference>